<feature type="compositionally biased region" description="Polar residues" evidence="1">
    <location>
        <begin position="163"/>
        <end position="176"/>
    </location>
</feature>
<feature type="compositionally biased region" description="Basic and acidic residues" evidence="1">
    <location>
        <begin position="149"/>
        <end position="162"/>
    </location>
</feature>
<dbReference type="EMBL" id="CP014265">
    <property type="protein sequence ID" value="AMK15285.1"/>
    <property type="molecule type" value="Genomic_DNA"/>
</dbReference>
<feature type="compositionally biased region" description="Low complexity" evidence="1">
    <location>
        <begin position="139"/>
        <end position="148"/>
    </location>
</feature>
<evidence type="ECO:0000313" key="4">
    <source>
        <dbReference type="EMBL" id="AMK15285.1"/>
    </source>
</evidence>
<feature type="compositionally biased region" description="Low complexity" evidence="1">
    <location>
        <begin position="259"/>
        <end position="274"/>
    </location>
</feature>
<reference evidence="5" key="2">
    <citation type="submission" date="2016-02" db="EMBL/GenBank/DDBJ databases">
        <title>The draft genome sequence of the rumen methanogen Methanobrevibacter olleyae YLM1.</title>
        <authorList>
            <consortium name="New Zealand Agricultural Greenhouse Gas Research Centre/Pastoral Greenhouse Gas Research Consortium"/>
            <person name="Kelly W.J."/>
            <person name="Li D."/>
            <person name="Lambie S.C."/>
            <person name="Attwood G.T."/>
            <person name="Altermann E."/>
            <person name="Leahy S.C."/>
        </authorList>
    </citation>
    <scope>NUCLEOTIDE SEQUENCE [LARGE SCALE GENOMIC DNA]</scope>
    <source>
        <strain evidence="5">YLM1</strain>
    </source>
</reference>
<evidence type="ECO:0000256" key="2">
    <source>
        <dbReference type="SAM" id="Phobius"/>
    </source>
</evidence>
<feature type="compositionally biased region" description="Low complexity" evidence="1">
    <location>
        <begin position="184"/>
        <end position="207"/>
    </location>
</feature>
<organism evidence="4 5">
    <name type="scientific">Methanobrevibacter olleyae</name>
    <dbReference type="NCBI Taxonomy" id="294671"/>
    <lineage>
        <taxon>Archaea</taxon>
        <taxon>Methanobacteriati</taxon>
        <taxon>Methanobacteriota</taxon>
        <taxon>Methanomada group</taxon>
        <taxon>Methanobacteria</taxon>
        <taxon>Methanobacteriales</taxon>
        <taxon>Methanobacteriaceae</taxon>
        <taxon>Methanobrevibacter</taxon>
    </lineage>
</organism>
<keyword evidence="2" id="KW-0812">Transmembrane</keyword>
<feature type="compositionally biased region" description="Low complexity" evidence="1">
    <location>
        <begin position="233"/>
        <end position="244"/>
    </location>
</feature>
<accession>A0A126R0Y4</accession>
<reference evidence="4 5" key="1">
    <citation type="journal article" date="2016" name="Genome Announc.">
        <title>Draft Genome Sequence of the Rumen Methanogen Methanobrevibacter olleyae YLM1.</title>
        <authorList>
            <person name="Kelly W.J."/>
            <person name="Li D."/>
            <person name="Lambie S.C."/>
            <person name="Cox F."/>
            <person name="Attwood G.T."/>
            <person name="Altermann E."/>
            <person name="Leahy S.C."/>
        </authorList>
    </citation>
    <scope>NUCLEOTIDE SEQUENCE [LARGE SCALE GENOMIC DNA]</scope>
    <source>
        <strain evidence="4 5">YLM1</strain>
    </source>
</reference>
<keyword evidence="5" id="KW-1185">Reference proteome</keyword>
<evidence type="ECO:0000259" key="3">
    <source>
        <dbReference type="Pfam" id="PF12773"/>
    </source>
</evidence>
<feature type="compositionally biased region" description="Polar residues" evidence="1">
    <location>
        <begin position="119"/>
        <end position="136"/>
    </location>
</feature>
<keyword evidence="2" id="KW-0472">Membrane</keyword>
<feature type="domain" description="DZANK-type" evidence="3">
    <location>
        <begin position="3"/>
        <end position="48"/>
    </location>
</feature>
<dbReference type="GeneID" id="28489025"/>
<sequence>MICPKCHTVNDDKEKFCKNCGFQLNPSRICPRCGKTNDPNSKYCKECGTVLTPVNTFRKQVIEENTKKSFFSIYKIPIICALIIILVIGAVTGMAYYNGNSSGDDGFNSIIPTDNNTRFFNDDINNNPTDAQIQDDSANKTNQTNKTNDTNKSKTLREKIDNKTNGTNKNINSTVNKIKEQNNKSKSLNGSSTKNNSSKVNKTSSISDKTDKNNKINQTNKNSLDNHKNKSESSILVSNISINDSDNDKTNDSTDDLLNDSTDNSVNDSNIGNDDLNDSDNDNENLSSSSSLNEIKMTDVPNLAKKVSEKNYDFSTIEYEGNEFTEAQCIYIFSEYLLNVNKDKSSPIKIKDIKKASNPSGKDLNQSIDKSDYLSIANRVHSWINSKGSVPNYVGISELGADDLSPKKMLKLFALATLEYSVSEELPESVEI</sequence>
<evidence type="ECO:0000256" key="1">
    <source>
        <dbReference type="SAM" id="MobiDB-lite"/>
    </source>
</evidence>
<dbReference type="RefSeq" id="WP_067146399.1">
    <property type="nucleotide sequence ID" value="NZ_CP014265.1"/>
</dbReference>
<gene>
    <name evidence="4" type="ORF">YLM1_0728</name>
</gene>
<dbReference type="PATRIC" id="fig|294671.3.peg.759"/>
<protein>
    <recommendedName>
        <fullName evidence="3">DZANK-type domain-containing protein</fullName>
    </recommendedName>
</protein>
<dbReference type="Pfam" id="PF12773">
    <property type="entry name" value="DZR"/>
    <property type="match status" value="1"/>
</dbReference>
<dbReference type="Proteomes" id="UP000066376">
    <property type="component" value="Chromosome"/>
</dbReference>
<feature type="region of interest" description="Disordered" evidence="1">
    <location>
        <begin position="119"/>
        <end position="294"/>
    </location>
</feature>
<dbReference type="InterPro" id="IPR025874">
    <property type="entry name" value="DZR"/>
</dbReference>
<dbReference type="KEGG" id="mol:YLM1_0728"/>
<keyword evidence="2" id="KW-1133">Transmembrane helix</keyword>
<name>A0A126R0Y4_METOL</name>
<feature type="transmembrane region" description="Helical" evidence="2">
    <location>
        <begin position="76"/>
        <end position="97"/>
    </location>
</feature>
<proteinExistence type="predicted"/>
<evidence type="ECO:0000313" key="5">
    <source>
        <dbReference type="Proteomes" id="UP000066376"/>
    </source>
</evidence>
<dbReference type="AlphaFoldDB" id="A0A126R0Y4"/>
<feature type="compositionally biased region" description="Low complexity" evidence="1">
    <location>
        <begin position="284"/>
        <end position="293"/>
    </location>
</feature>